<dbReference type="OrthoDB" id="3216149at2"/>
<dbReference type="Pfam" id="PF18963">
    <property type="entry name" value="DUF5703"/>
    <property type="match status" value="1"/>
</dbReference>
<keyword evidence="2" id="KW-1185">Reference proteome</keyword>
<evidence type="ECO:0000313" key="1">
    <source>
        <dbReference type="EMBL" id="KJE23126.1"/>
    </source>
</evidence>
<evidence type="ECO:0000313" key="2">
    <source>
        <dbReference type="Proteomes" id="UP000032545"/>
    </source>
</evidence>
<proteinExistence type="predicted"/>
<dbReference type="Proteomes" id="UP000032545">
    <property type="component" value="Unassembled WGS sequence"/>
</dbReference>
<organism evidence="1 2">
    <name type="scientific">Frankia torreyi</name>
    <dbReference type="NCBI Taxonomy" id="1856"/>
    <lineage>
        <taxon>Bacteria</taxon>
        <taxon>Bacillati</taxon>
        <taxon>Actinomycetota</taxon>
        <taxon>Actinomycetes</taxon>
        <taxon>Frankiales</taxon>
        <taxon>Frankiaceae</taxon>
        <taxon>Frankia</taxon>
    </lineage>
</organism>
<name>A0A0D8BG41_9ACTN</name>
<comment type="caution">
    <text evidence="1">The sequence shown here is derived from an EMBL/GenBank/DDBJ whole genome shotgun (WGS) entry which is preliminary data.</text>
</comment>
<dbReference type="PATRIC" id="fig|1502723.3.peg.1658"/>
<reference evidence="2" key="1">
    <citation type="submission" date="2015-02" db="EMBL/GenBank/DDBJ databases">
        <title>Draft Genome of Frankia sp. CpI1-S.</title>
        <authorList>
            <person name="Oshone R.T."/>
            <person name="Ngom M."/>
            <person name="Ghodhbane-Gtari F."/>
            <person name="Gtari M."/>
            <person name="Morris K."/>
            <person name="Thomas K."/>
            <person name="Sen A."/>
            <person name="Tisa L.S."/>
        </authorList>
    </citation>
    <scope>NUCLEOTIDE SEQUENCE [LARGE SCALE GENOMIC DNA]</scope>
    <source>
        <strain evidence="2">CpI1-S</strain>
    </source>
</reference>
<protein>
    <recommendedName>
        <fullName evidence="3">Dihydroorotate dehydrogenase</fullName>
    </recommendedName>
</protein>
<dbReference type="EMBL" id="JYFN01000016">
    <property type="protein sequence ID" value="KJE23126.1"/>
    <property type="molecule type" value="Genomic_DNA"/>
</dbReference>
<dbReference type="InterPro" id="IPR043758">
    <property type="entry name" value="DUF5703"/>
</dbReference>
<dbReference type="AlphaFoldDB" id="A0A0D8BG41"/>
<gene>
    <name evidence="1" type="ORF">FF36_02554</name>
</gene>
<evidence type="ECO:0008006" key="3">
    <source>
        <dbReference type="Google" id="ProtNLM"/>
    </source>
</evidence>
<sequence length="67" mass="7797">MAGVELEYQKLYMPPGTDRRAAVQILTMHAEFGDWELERLRLFPDGSRRVVLRRRRRPGGLPGYLPT</sequence>
<accession>A0A0D8BG41</accession>
<dbReference type="RefSeq" id="WP_009737761.1">
    <property type="nucleotide sequence ID" value="NZ_JYFN01000016.1"/>
</dbReference>
<reference evidence="1 2" key="2">
    <citation type="journal article" date="2016" name="Genome Announc.">
        <title>Permanent Draft Genome Sequences for Two Variants of Frankia sp. Strain CpI1, the First Frankia Strain Isolated from Root Nodules of Comptonia peregrina.</title>
        <authorList>
            <person name="Oshone R."/>
            <person name="Hurst S.G.IV."/>
            <person name="Abebe-Akele F."/>
            <person name="Simpson S."/>
            <person name="Morris K."/>
            <person name="Thomas W.K."/>
            <person name="Tisa L.S."/>
        </authorList>
    </citation>
    <scope>NUCLEOTIDE SEQUENCE [LARGE SCALE GENOMIC DNA]</scope>
    <source>
        <strain evidence="2">CpI1-S</strain>
    </source>
</reference>